<dbReference type="InterPro" id="IPR001128">
    <property type="entry name" value="Cyt_P450"/>
</dbReference>
<proteinExistence type="inferred from homology"/>
<keyword evidence="3 7" id="KW-0560">Oxidoreductase</keyword>
<evidence type="ECO:0000256" key="3">
    <source>
        <dbReference type="ARBA" id="ARBA00023002"/>
    </source>
</evidence>
<dbReference type="GO" id="GO:0016705">
    <property type="term" value="F:oxidoreductase activity, acting on paired donors, with incorporation or reduction of molecular oxygen"/>
    <property type="evidence" value="ECO:0007669"/>
    <property type="project" value="InterPro"/>
</dbReference>
<dbReference type="PROSITE" id="PS00086">
    <property type="entry name" value="CYTOCHROME_P450"/>
    <property type="match status" value="1"/>
</dbReference>
<comment type="caution">
    <text evidence="8">The sequence shown here is derived from an EMBL/GenBank/DDBJ whole genome shotgun (WGS) entry which is preliminary data.</text>
</comment>
<accession>A0AAN7UWX1</accession>
<keyword evidence="4 6" id="KW-0408">Iron</keyword>
<evidence type="ECO:0008006" key="10">
    <source>
        <dbReference type="Google" id="ProtNLM"/>
    </source>
</evidence>
<sequence length="552" mass="63078">MDNVTFLVCILIIVGFWRLSRIGRRPKDCPLGPPTIPILGNIHLIPKHDVHLQFQKWAQEYGPVCSVMLGSKVLILLSSGNAIKDILDKRSSVSSDRMDLYMGQTLASGGLRVLMMIRRTLHRLLNINAACSFEPYQVLEAQQMMYDILTEPTRFTEHIRRYANSITTTTTFGYEIWNYLSTCTCSHRESKLKLVRYRVITCEDPYFQEFFKVFGEFVLIAQTGVALILDYLPLLRLLPSWVLPLKRRAKTHHEREKALYRYHWDKAKKIILSSKPNPSFSIGLVDEQRKYRFSDDFASYITGTLLEAGSDTTSNTLNGFICAMLLFPDVQRRAQEELDRVVGSSRSPSPKDQGQLQYVRGCVKESLRWMPTTILGAIPHALTQDEYYMGFRLPKGAGLLNNVYTIHGDAARYPNPRQFDPQRYKDDDQSFFDAATNPDVSKRDHFSFGAGRRICPGMHVAERSLFLAIAKLLWAFEFRCPVDDEGIELVPDPTKVTQGFVCGPVPFEAVITPRDTHRAAIIHREWNMAKERNLDSRTMQWKTFPGGIGTCT</sequence>
<evidence type="ECO:0000256" key="5">
    <source>
        <dbReference type="ARBA" id="ARBA00023033"/>
    </source>
</evidence>
<keyword evidence="6 7" id="KW-0349">Heme</keyword>
<evidence type="ECO:0000313" key="8">
    <source>
        <dbReference type="EMBL" id="KAK5636928.1"/>
    </source>
</evidence>
<dbReference type="InterPro" id="IPR017972">
    <property type="entry name" value="Cyt_P450_CS"/>
</dbReference>
<dbReference type="SUPFAM" id="SSF48264">
    <property type="entry name" value="Cytochrome P450"/>
    <property type="match status" value="1"/>
</dbReference>
<evidence type="ECO:0000256" key="7">
    <source>
        <dbReference type="RuleBase" id="RU000461"/>
    </source>
</evidence>
<evidence type="ECO:0000313" key="9">
    <source>
        <dbReference type="Proteomes" id="UP001305414"/>
    </source>
</evidence>
<dbReference type="PANTHER" id="PTHR46300">
    <property type="entry name" value="P450, PUTATIVE (EUROFUNG)-RELATED-RELATED"/>
    <property type="match status" value="1"/>
</dbReference>
<dbReference type="GO" id="GO:0005506">
    <property type="term" value="F:iron ion binding"/>
    <property type="evidence" value="ECO:0007669"/>
    <property type="project" value="InterPro"/>
</dbReference>
<dbReference type="GO" id="GO:0004497">
    <property type="term" value="F:monooxygenase activity"/>
    <property type="evidence" value="ECO:0007669"/>
    <property type="project" value="UniProtKB-KW"/>
</dbReference>
<dbReference type="InterPro" id="IPR036396">
    <property type="entry name" value="Cyt_P450_sf"/>
</dbReference>
<dbReference type="InterPro" id="IPR050364">
    <property type="entry name" value="Cytochrome_P450_fung"/>
</dbReference>
<keyword evidence="9" id="KW-1185">Reference proteome</keyword>
<dbReference type="Pfam" id="PF00067">
    <property type="entry name" value="p450"/>
    <property type="match status" value="1"/>
</dbReference>
<protein>
    <recommendedName>
        <fullName evidence="10">Cytochrome P450</fullName>
    </recommendedName>
</protein>
<gene>
    <name evidence="8" type="ORF">RRF57_012640</name>
</gene>
<evidence type="ECO:0000256" key="1">
    <source>
        <dbReference type="ARBA" id="ARBA00010617"/>
    </source>
</evidence>
<name>A0AAN7UWX1_9PEZI</name>
<feature type="binding site" description="axial binding residue" evidence="6">
    <location>
        <position position="455"/>
    </location>
    <ligand>
        <name>heme</name>
        <dbReference type="ChEBI" id="CHEBI:30413"/>
    </ligand>
    <ligandPart>
        <name>Fe</name>
        <dbReference type="ChEBI" id="CHEBI:18248"/>
    </ligandPart>
</feature>
<keyword evidence="5 7" id="KW-0503">Monooxygenase</keyword>
<reference evidence="8 9" key="1">
    <citation type="submission" date="2023-10" db="EMBL/GenBank/DDBJ databases">
        <title>Draft genome sequence of Xylaria bambusicola isolate GMP-LS, the root and basal stem rot pathogen of sugarcane in Indonesia.</title>
        <authorList>
            <person name="Selvaraj P."/>
            <person name="Muralishankar V."/>
            <person name="Muruganantham S."/>
            <person name="Sp S."/>
            <person name="Haryani S."/>
            <person name="Lau K.J.X."/>
            <person name="Naqvi N.I."/>
        </authorList>
    </citation>
    <scope>NUCLEOTIDE SEQUENCE [LARGE SCALE GENOMIC DNA]</scope>
    <source>
        <strain evidence="8">GMP-LS</strain>
    </source>
</reference>
<evidence type="ECO:0000256" key="2">
    <source>
        <dbReference type="ARBA" id="ARBA00022723"/>
    </source>
</evidence>
<dbReference type="Proteomes" id="UP001305414">
    <property type="component" value="Unassembled WGS sequence"/>
</dbReference>
<keyword evidence="2 6" id="KW-0479">Metal-binding</keyword>
<dbReference type="EMBL" id="JAWHQM010000084">
    <property type="protein sequence ID" value="KAK5636928.1"/>
    <property type="molecule type" value="Genomic_DNA"/>
</dbReference>
<dbReference type="InterPro" id="IPR002401">
    <property type="entry name" value="Cyt_P450_E_grp-I"/>
</dbReference>
<comment type="cofactor">
    <cofactor evidence="6">
        <name>heme</name>
        <dbReference type="ChEBI" id="CHEBI:30413"/>
    </cofactor>
</comment>
<dbReference type="GO" id="GO:0020037">
    <property type="term" value="F:heme binding"/>
    <property type="evidence" value="ECO:0007669"/>
    <property type="project" value="InterPro"/>
</dbReference>
<dbReference type="PRINTS" id="PR00385">
    <property type="entry name" value="P450"/>
</dbReference>
<organism evidence="8 9">
    <name type="scientific">Xylaria bambusicola</name>
    <dbReference type="NCBI Taxonomy" id="326684"/>
    <lineage>
        <taxon>Eukaryota</taxon>
        <taxon>Fungi</taxon>
        <taxon>Dikarya</taxon>
        <taxon>Ascomycota</taxon>
        <taxon>Pezizomycotina</taxon>
        <taxon>Sordariomycetes</taxon>
        <taxon>Xylariomycetidae</taxon>
        <taxon>Xylariales</taxon>
        <taxon>Xylariaceae</taxon>
        <taxon>Xylaria</taxon>
    </lineage>
</organism>
<dbReference type="CDD" id="cd11065">
    <property type="entry name" value="CYP64-like"/>
    <property type="match status" value="1"/>
</dbReference>
<dbReference type="Gene3D" id="1.10.630.10">
    <property type="entry name" value="Cytochrome P450"/>
    <property type="match status" value="1"/>
</dbReference>
<comment type="similarity">
    <text evidence="1 7">Belongs to the cytochrome P450 family.</text>
</comment>
<dbReference type="PANTHER" id="PTHR46300:SF2">
    <property type="entry name" value="CYTOCHROME P450 MONOOXYGENASE ALNH-RELATED"/>
    <property type="match status" value="1"/>
</dbReference>
<dbReference type="PRINTS" id="PR00463">
    <property type="entry name" value="EP450I"/>
</dbReference>
<dbReference type="AlphaFoldDB" id="A0AAN7UWX1"/>
<evidence type="ECO:0000256" key="4">
    <source>
        <dbReference type="ARBA" id="ARBA00023004"/>
    </source>
</evidence>
<evidence type="ECO:0000256" key="6">
    <source>
        <dbReference type="PIRSR" id="PIRSR602401-1"/>
    </source>
</evidence>